<organism evidence="2 3">
    <name type="scientific">Microbacterium oleivorans</name>
    <dbReference type="NCBI Taxonomy" id="273677"/>
    <lineage>
        <taxon>Bacteria</taxon>
        <taxon>Bacillati</taxon>
        <taxon>Actinomycetota</taxon>
        <taxon>Actinomycetes</taxon>
        <taxon>Micrococcales</taxon>
        <taxon>Microbacteriaceae</taxon>
        <taxon>Microbacterium</taxon>
    </lineage>
</organism>
<gene>
    <name evidence="2" type="ORF">HW566_05305</name>
</gene>
<evidence type="ECO:0000259" key="1">
    <source>
        <dbReference type="Pfam" id="PF04167"/>
    </source>
</evidence>
<dbReference type="RefSeq" id="WP_178011027.1">
    <property type="nucleotide sequence ID" value="NZ_CP058316.1"/>
</dbReference>
<protein>
    <submittedName>
        <fullName evidence="2">DUF402 domain-containing protein</fullName>
    </submittedName>
</protein>
<sequence>MTLRPAPGTPVTFRWRKWDGGTHWVHSCTYLGADEHGEWFGQRPGDGSHRPGRRFVATHPCVMLLPPTGEWVLTMNAPPHPTRVYIDLAWDVRWDEGGEPTGIDMDLDVVDDARRGVWIDDRDEWDEHRVAYGYPAAVVDRLDGLASELEAAVTAHQPPFDEATTTRWLAVLAALPA</sequence>
<dbReference type="Pfam" id="PF04167">
    <property type="entry name" value="DUF402"/>
    <property type="match status" value="1"/>
</dbReference>
<dbReference type="EMBL" id="CP058316">
    <property type="protein sequence ID" value="QLD11241.1"/>
    <property type="molecule type" value="Genomic_DNA"/>
</dbReference>
<dbReference type="Gene3D" id="2.40.380.10">
    <property type="entry name" value="FomD-like"/>
    <property type="match status" value="1"/>
</dbReference>
<dbReference type="InterPro" id="IPR007295">
    <property type="entry name" value="DUF402"/>
</dbReference>
<dbReference type="InterPro" id="IPR035930">
    <property type="entry name" value="FomD-like_sf"/>
</dbReference>
<name>A0A7D5IQ00_9MICO</name>
<proteinExistence type="predicted"/>
<evidence type="ECO:0000313" key="3">
    <source>
        <dbReference type="Proteomes" id="UP000509638"/>
    </source>
</evidence>
<feature type="domain" description="DUF402" evidence="1">
    <location>
        <begin position="50"/>
        <end position="157"/>
    </location>
</feature>
<evidence type="ECO:0000313" key="2">
    <source>
        <dbReference type="EMBL" id="QLD11241.1"/>
    </source>
</evidence>
<accession>A0A7D5IQ00</accession>
<dbReference type="AlphaFoldDB" id="A0A7D5IQ00"/>
<dbReference type="SUPFAM" id="SSF159234">
    <property type="entry name" value="FomD-like"/>
    <property type="match status" value="1"/>
</dbReference>
<reference evidence="2 3" key="1">
    <citation type="submission" date="2020-06" db="EMBL/GenBank/DDBJ databases">
        <authorList>
            <person name="Jo H."/>
        </authorList>
    </citation>
    <scope>NUCLEOTIDE SEQUENCE [LARGE SCALE GENOMIC DNA]</scope>
    <source>
        <strain evidence="2 3">I46</strain>
    </source>
</reference>
<dbReference type="Proteomes" id="UP000509638">
    <property type="component" value="Chromosome"/>
</dbReference>